<feature type="non-terminal residue" evidence="1">
    <location>
        <position position="1"/>
    </location>
</feature>
<evidence type="ECO:0000313" key="2">
    <source>
        <dbReference type="Proteomes" id="UP000257109"/>
    </source>
</evidence>
<protein>
    <submittedName>
        <fullName evidence="1">Uncharacterized protein</fullName>
    </submittedName>
</protein>
<evidence type="ECO:0000313" key="1">
    <source>
        <dbReference type="EMBL" id="RDY14121.1"/>
    </source>
</evidence>
<sequence>MEQPDLNWMKSLQVMLGAVGHGQVQPCSISSVTNELRGLHRNHGACPVNGRNQMALHEQISQPIRNQSAKQKIRGKVPRLQHPHPRLGYHNPRKLWTLVDFMNNTCYSNYPILRDKEKMVSVLNDITMLENQIPYIVLKKLYRKVFLDDNDIDNDHCVANIVCKAFSYPEVDNSRGFHLLRCAARLRATGITMMKATNTASARHKLVDWFDFEISFDVLQIRRWLLRKRQRCGGGI</sequence>
<dbReference type="EMBL" id="QJKJ01000127">
    <property type="protein sequence ID" value="RDY14121.1"/>
    <property type="molecule type" value="Genomic_DNA"/>
</dbReference>
<proteinExistence type="predicted"/>
<dbReference type="Pfam" id="PF03140">
    <property type="entry name" value="DUF247"/>
    <property type="match status" value="1"/>
</dbReference>
<keyword evidence="2" id="KW-1185">Reference proteome</keyword>
<dbReference type="Proteomes" id="UP000257109">
    <property type="component" value="Unassembled WGS sequence"/>
</dbReference>
<comment type="caution">
    <text evidence="1">The sequence shown here is derived from an EMBL/GenBank/DDBJ whole genome shotgun (WGS) entry which is preliminary data.</text>
</comment>
<name>A0A371IGF1_MUCPR</name>
<dbReference type="AlphaFoldDB" id="A0A371IGF1"/>
<dbReference type="OrthoDB" id="1906034at2759"/>
<organism evidence="1 2">
    <name type="scientific">Mucuna pruriens</name>
    <name type="common">Velvet bean</name>
    <name type="synonym">Dolichos pruriens</name>
    <dbReference type="NCBI Taxonomy" id="157652"/>
    <lineage>
        <taxon>Eukaryota</taxon>
        <taxon>Viridiplantae</taxon>
        <taxon>Streptophyta</taxon>
        <taxon>Embryophyta</taxon>
        <taxon>Tracheophyta</taxon>
        <taxon>Spermatophyta</taxon>
        <taxon>Magnoliopsida</taxon>
        <taxon>eudicotyledons</taxon>
        <taxon>Gunneridae</taxon>
        <taxon>Pentapetalae</taxon>
        <taxon>rosids</taxon>
        <taxon>fabids</taxon>
        <taxon>Fabales</taxon>
        <taxon>Fabaceae</taxon>
        <taxon>Papilionoideae</taxon>
        <taxon>50 kb inversion clade</taxon>
        <taxon>NPAAA clade</taxon>
        <taxon>indigoferoid/millettioid clade</taxon>
        <taxon>Phaseoleae</taxon>
        <taxon>Mucuna</taxon>
    </lineage>
</organism>
<gene>
    <name evidence="1" type="ORF">CR513_00859</name>
</gene>
<accession>A0A371IGF1</accession>
<reference evidence="1" key="1">
    <citation type="submission" date="2018-05" db="EMBL/GenBank/DDBJ databases">
        <title>Draft genome of Mucuna pruriens seed.</title>
        <authorList>
            <person name="Nnadi N.E."/>
            <person name="Vos R."/>
            <person name="Hasami M.H."/>
            <person name="Devisetty U.K."/>
            <person name="Aguiy J.C."/>
        </authorList>
    </citation>
    <scope>NUCLEOTIDE SEQUENCE [LARGE SCALE GENOMIC DNA]</scope>
    <source>
        <strain evidence="1">JCA_2017</strain>
    </source>
</reference>
<dbReference type="InterPro" id="IPR004158">
    <property type="entry name" value="DUF247_pln"/>
</dbReference>